<evidence type="ECO:0000313" key="2">
    <source>
        <dbReference type="EMBL" id="CAB9503193.1"/>
    </source>
</evidence>
<feature type="compositionally biased region" description="Basic and acidic residues" evidence="1">
    <location>
        <begin position="43"/>
        <end position="57"/>
    </location>
</feature>
<organism evidence="2 3">
    <name type="scientific">Seminavis robusta</name>
    <dbReference type="NCBI Taxonomy" id="568900"/>
    <lineage>
        <taxon>Eukaryota</taxon>
        <taxon>Sar</taxon>
        <taxon>Stramenopiles</taxon>
        <taxon>Ochrophyta</taxon>
        <taxon>Bacillariophyta</taxon>
        <taxon>Bacillariophyceae</taxon>
        <taxon>Bacillariophycidae</taxon>
        <taxon>Naviculales</taxon>
        <taxon>Naviculaceae</taxon>
        <taxon>Seminavis</taxon>
    </lineage>
</organism>
<reference evidence="2" key="1">
    <citation type="submission" date="2020-06" db="EMBL/GenBank/DDBJ databases">
        <authorList>
            <consortium name="Plant Systems Biology data submission"/>
        </authorList>
    </citation>
    <scope>NUCLEOTIDE SEQUENCE</scope>
    <source>
        <strain evidence="2">D6</strain>
    </source>
</reference>
<feature type="region of interest" description="Disordered" evidence="1">
    <location>
        <begin position="34"/>
        <end position="167"/>
    </location>
</feature>
<feature type="compositionally biased region" description="Basic and acidic residues" evidence="1">
    <location>
        <begin position="804"/>
        <end position="820"/>
    </location>
</feature>
<feature type="compositionally biased region" description="Basic and acidic residues" evidence="1">
    <location>
        <begin position="292"/>
        <end position="315"/>
    </location>
</feature>
<dbReference type="EMBL" id="CAICTM010000157">
    <property type="protein sequence ID" value="CAB9503193.1"/>
    <property type="molecule type" value="Genomic_DNA"/>
</dbReference>
<feature type="region of interest" description="Disordered" evidence="1">
    <location>
        <begin position="412"/>
        <end position="518"/>
    </location>
</feature>
<sequence length="1082" mass="119023">MSASTSVQGQQKLNKNLKTLKSGIRGMMLGGLSSARPVVAMGPEDKRPEAREDNIRDGEDEEELNIDDLATVPRVVDNNNNNEGSMDLTESASGLRTSLHIKQQKALEEEEQGEEAHDGHQRQRSVKRHDSPRGAEDWAGVSGSTTASSTHNNSQQAPPQDLSLMVGSDPNIYYKEAAAASPLSPVASAVGPLKYPTSAPIQMQTGTGYAPNGVPQQQQQSLSQTSHSLHNSQQQQPPPTSSMNKFLRGKIKISALKNLVVNPLDLSSTSAHHTSSKQQQQQQSLKSSVKQSRIDESDIVDHSRRHNDDDHHDDNDTPQQPQQKKLGGKARKLMRNSIIGLKNLGKVSTNRNNVILLEDDTSTTFSNAQDSLPPLKSMADTKYAKPVEEQPNQDLLDQGVAQLHVAKSVFHENEQAKQRRRKRVAKRNTNIGDYLLTSSTTSQPSAAELEHFSVGTEERRSKSKPKLDPQARERLKRHSRQREERYRSSANRRRRRHMADHSSRGSVMSVDSNSKQQDSAFMDRMSVSDRLSSVGRLSVHTTTTNDRLHSSEGQLLDHAAALEADDTAAIAEPKAMPLRAPSGGGDHHPPQSSNRKLKKEQDGKLRERVRSRQSLAMQHAKEPSFSALELLAQDDDESFADDIDQSVGSMEEDDGEHQYHDEDDDHDDGDVFAAADEARHHQEVSLKDIFSSGAEQPHLASSSAYTVDSVSANVSLDVTAGQGSFQQVEGARSHDYLQLVIGDNVPAKLASPTTAKEGEDAESAPVVVTKPERKMVRRRSKTRLTEDEKHSSSKRSSSRPSSGMRREGSSRRLAAGDKKEQRRSKPKSSSRRRTKSPRRKSDQTGTRRRKISARDSMGNASEPAITCTNTAFEESAENLTHSTAAAEEEQVPVDTSARTQDGDANEEREGSGSGNREAPQIGEPAGDPVADAKAAAEPSDVVASSNKDSRREEGGRDHNKESRKRQPRSGKEKRSVDRKPKKSSNKSGGSDEKHKHRPSSTRGRDGTKKHRSSTRGRSEAGKRESRGDRGQTRRRHSLDARKRLSSTAHHVDTAENAAGKKDSKPLDPQDKKFSASLADIKW</sequence>
<feature type="compositionally biased region" description="Polar residues" evidence="1">
    <location>
        <begin position="866"/>
        <end position="883"/>
    </location>
</feature>
<feature type="compositionally biased region" description="Polar residues" evidence="1">
    <location>
        <begin position="77"/>
        <end position="96"/>
    </location>
</feature>
<feature type="compositionally biased region" description="Basic residues" evidence="1">
    <location>
        <begin position="821"/>
        <end position="838"/>
    </location>
</feature>
<proteinExistence type="predicted"/>
<dbReference type="AlphaFoldDB" id="A0A9N8DHQ1"/>
<feature type="region of interest" description="Disordered" evidence="1">
    <location>
        <begin position="181"/>
        <end position="244"/>
    </location>
</feature>
<feature type="region of interest" description="Disordered" evidence="1">
    <location>
        <begin position="750"/>
        <end position="1082"/>
    </location>
</feature>
<protein>
    <submittedName>
        <fullName evidence="2">Uncharacterized protein</fullName>
    </submittedName>
</protein>
<feature type="compositionally biased region" description="Low complexity" evidence="1">
    <location>
        <begin position="216"/>
        <end position="235"/>
    </location>
</feature>
<feature type="compositionally biased region" description="Basic and acidic residues" evidence="1">
    <location>
        <begin position="969"/>
        <end position="978"/>
    </location>
</feature>
<evidence type="ECO:0000313" key="3">
    <source>
        <dbReference type="Proteomes" id="UP001153069"/>
    </source>
</evidence>
<feature type="compositionally biased region" description="Basic and acidic residues" evidence="1">
    <location>
        <begin position="947"/>
        <end position="960"/>
    </location>
</feature>
<feature type="compositionally biased region" description="Low complexity" evidence="1">
    <location>
        <begin position="914"/>
        <end position="940"/>
    </location>
</feature>
<feature type="compositionally biased region" description="Low complexity" evidence="1">
    <location>
        <begin position="181"/>
        <end position="190"/>
    </location>
</feature>
<feature type="region of interest" description="Disordered" evidence="1">
    <location>
        <begin position="576"/>
        <end position="608"/>
    </location>
</feature>
<feature type="compositionally biased region" description="Basic and acidic residues" evidence="1">
    <location>
        <begin position="599"/>
        <end position="608"/>
    </location>
</feature>
<dbReference type="Proteomes" id="UP001153069">
    <property type="component" value="Unassembled WGS sequence"/>
</dbReference>
<evidence type="ECO:0000256" key="1">
    <source>
        <dbReference type="SAM" id="MobiDB-lite"/>
    </source>
</evidence>
<feature type="compositionally biased region" description="Low complexity" evidence="1">
    <location>
        <begin position="268"/>
        <end position="291"/>
    </location>
</feature>
<keyword evidence="3" id="KW-1185">Reference proteome</keyword>
<gene>
    <name evidence="2" type="ORF">SEMRO_158_G071610.1</name>
</gene>
<feature type="region of interest" description="Disordered" evidence="1">
    <location>
        <begin position="647"/>
        <end position="670"/>
    </location>
</feature>
<feature type="region of interest" description="Disordered" evidence="1">
    <location>
        <begin position="268"/>
        <end position="330"/>
    </location>
</feature>
<name>A0A9N8DHQ1_9STRA</name>
<feature type="compositionally biased region" description="Basic and acidic residues" evidence="1">
    <location>
        <begin position="1049"/>
        <end position="1073"/>
    </location>
</feature>
<feature type="compositionally biased region" description="Polar residues" evidence="1">
    <location>
        <begin position="505"/>
        <end position="518"/>
    </location>
</feature>
<feature type="compositionally biased region" description="Low complexity" evidence="1">
    <location>
        <begin position="139"/>
        <end position="150"/>
    </location>
</feature>
<comment type="caution">
    <text evidence="2">The sequence shown here is derived from an EMBL/GenBank/DDBJ whole genome shotgun (WGS) entry which is preliminary data.</text>
</comment>
<feature type="compositionally biased region" description="Polar residues" evidence="1">
    <location>
        <begin position="428"/>
        <end position="445"/>
    </location>
</feature>
<feature type="compositionally biased region" description="Basic and acidic residues" evidence="1">
    <location>
        <begin position="1016"/>
        <end position="1042"/>
    </location>
</feature>
<feature type="compositionally biased region" description="Basic and acidic residues" evidence="1">
    <location>
        <begin position="448"/>
        <end position="473"/>
    </location>
</feature>
<accession>A0A9N8DHQ1</accession>